<keyword evidence="3 5" id="KW-1133">Transmembrane helix</keyword>
<name>A0ABN7SJ21_OIKDI</name>
<reference evidence="6 7" key="1">
    <citation type="submission" date="2021-04" db="EMBL/GenBank/DDBJ databases">
        <authorList>
            <person name="Bliznina A."/>
        </authorList>
    </citation>
    <scope>NUCLEOTIDE SEQUENCE [LARGE SCALE GENOMIC DNA]</scope>
</reference>
<evidence type="ECO:0000313" key="7">
    <source>
        <dbReference type="Proteomes" id="UP001158576"/>
    </source>
</evidence>
<keyword evidence="2 5" id="KW-0812">Transmembrane</keyword>
<evidence type="ECO:0000256" key="2">
    <source>
        <dbReference type="ARBA" id="ARBA00022692"/>
    </source>
</evidence>
<dbReference type="SUPFAM" id="SSF48652">
    <property type="entry name" value="Tetraspanin"/>
    <property type="match status" value="1"/>
</dbReference>
<evidence type="ECO:0000256" key="3">
    <source>
        <dbReference type="ARBA" id="ARBA00022989"/>
    </source>
</evidence>
<protein>
    <submittedName>
        <fullName evidence="6">Oidioi.mRNA.OKI2018_I69.XSR.g16140.t1.cds</fullName>
    </submittedName>
</protein>
<dbReference type="Gene3D" id="1.10.1450.10">
    <property type="entry name" value="Tetraspanin"/>
    <property type="match status" value="1"/>
</dbReference>
<evidence type="ECO:0000313" key="6">
    <source>
        <dbReference type="EMBL" id="CAG5098978.1"/>
    </source>
</evidence>
<gene>
    <name evidence="6" type="ORF">OKIOD_LOCUS7698</name>
</gene>
<dbReference type="InterPro" id="IPR018499">
    <property type="entry name" value="Tetraspanin/Peripherin"/>
</dbReference>
<sequence>MDFLRRSAIFTNCLYLVSAIILAVYNTKDYTEHEFDILDLITIHADKWSWLITSLLFAGGALTLGAFTIFYLGISHIQWKSIRTTHWPNLHRELFDELSPAGNSTWDELQRKYQCCGINGSADFLGSAWAAYEENLYNAVPRSCCKDENNFHKCEIEGLWSQIHQIGCQTVLSTALYELSCQTKIRLVVLSLGESLLFILCLLKIMIWKRGKEERSRKTTDKLIFKIADFYRRFNNHQ</sequence>
<evidence type="ECO:0000256" key="5">
    <source>
        <dbReference type="SAM" id="Phobius"/>
    </source>
</evidence>
<proteinExistence type="predicted"/>
<feature type="transmembrane region" description="Helical" evidence="5">
    <location>
        <begin position="48"/>
        <end position="74"/>
    </location>
</feature>
<dbReference type="Pfam" id="PF00335">
    <property type="entry name" value="Tetraspanin"/>
    <property type="match status" value="1"/>
</dbReference>
<dbReference type="Proteomes" id="UP001158576">
    <property type="component" value="Chromosome XSR"/>
</dbReference>
<organism evidence="6 7">
    <name type="scientific">Oikopleura dioica</name>
    <name type="common">Tunicate</name>
    <dbReference type="NCBI Taxonomy" id="34765"/>
    <lineage>
        <taxon>Eukaryota</taxon>
        <taxon>Metazoa</taxon>
        <taxon>Chordata</taxon>
        <taxon>Tunicata</taxon>
        <taxon>Appendicularia</taxon>
        <taxon>Copelata</taxon>
        <taxon>Oikopleuridae</taxon>
        <taxon>Oikopleura</taxon>
    </lineage>
</organism>
<feature type="transmembrane region" description="Helical" evidence="5">
    <location>
        <begin position="7"/>
        <end position="25"/>
    </location>
</feature>
<comment type="subcellular location">
    <subcellularLocation>
        <location evidence="1">Membrane</location>
        <topology evidence="1">Multi-pass membrane protein</topology>
    </subcellularLocation>
</comment>
<keyword evidence="4 5" id="KW-0472">Membrane</keyword>
<feature type="transmembrane region" description="Helical" evidence="5">
    <location>
        <begin position="187"/>
        <end position="208"/>
    </location>
</feature>
<keyword evidence="7" id="KW-1185">Reference proteome</keyword>
<accession>A0ABN7SJ21</accession>
<evidence type="ECO:0000256" key="1">
    <source>
        <dbReference type="ARBA" id="ARBA00004141"/>
    </source>
</evidence>
<dbReference type="EMBL" id="OU015569">
    <property type="protein sequence ID" value="CAG5098978.1"/>
    <property type="molecule type" value="Genomic_DNA"/>
</dbReference>
<dbReference type="InterPro" id="IPR008952">
    <property type="entry name" value="Tetraspanin_EC2_sf"/>
</dbReference>
<evidence type="ECO:0000256" key="4">
    <source>
        <dbReference type="ARBA" id="ARBA00023136"/>
    </source>
</evidence>